<sequence length="157" mass="16040">MKSSASIFPGLRLVRRLALMGAVLGATALAGCYVVPVNQAYPSAPASTVQIAPPPSSVTFTARLYPANDAASAYGMVSAVVTNDLHGRGIFTTNINGESFSGEATRVAGSSSREGIANGAGSRGSYINCRYQMNSATLGTGQCKLSNGANFTMHVGS</sequence>
<proteinExistence type="predicted"/>
<evidence type="ECO:0000313" key="1">
    <source>
        <dbReference type="EMBL" id="XBP70557.1"/>
    </source>
</evidence>
<name>A0AAU7LS86_9BURK</name>
<reference evidence="1" key="1">
    <citation type="submission" date="2024-05" db="EMBL/GenBank/DDBJ databases">
        <authorList>
            <person name="Bunk B."/>
            <person name="Swiderski J."/>
            <person name="Sproer C."/>
            <person name="Thiel V."/>
        </authorList>
    </citation>
    <scope>NUCLEOTIDE SEQUENCE</scope>
    <source>
        <strain evidence="1">DSM 17735</strain>
    </source>
</reference>
<accession>A0AAU7LS86</accession>
<gene>
    <name evidence="1" type="ORF">ABLV49_01585</name>
</gene>
<dbReference type="AlphaFoldDB" id="A0AAU7LS86"/>
<dbReference type="EMBL" id="CP157675">
    <property type="protein sequence ID" value="XBP70557.1"/>
    <property type="molecule type" value="Genomic_DNA"/>
</dbReference>
<dbReference type="PROSITE" id="PS51257">
    <property type="entry name" value="PROKAR_LIPOPROTEIN"/>
    <property type="match status" value="1"/>
</dbReference>
<organism evidence="1">
    <name type="scientific">Polaromonas hydrogenivorans</name>
    <dbReference type="NCBI Taxonomy" id="335476"/>
    <lineage>
        <taxon>Bacteria</taxon>
        <taxon>Pseudomonadati</taxon>
        <taxon>Pseudomonadota</taxon>
        <taxon>Betaproteobacteria</taxon>
        <taxon>Burkholderiales</taxon>
        <taxon>Comamonadaceae</taxon>
        <taxon>Polaromonas</taxon>
    </lineage>
</organism>
<dbReference type="RefSeq" id="WP_349279917.1">
    <property type="nucleotide sequence ID" value="NZ_CBCSCU010000008.1"/>
</dbReference>
<protein>
    <recommendedName>
        <fullName evidence="2">Lipoprotein</fullName>
    </recommendedName>
</protein>
<evidence type="ECO:0008006" key="2">
    <source>
        <dbReference type="Google" id="ProtNLM"/>
    </source>
</evidence>